<comment type="caution">
    <text evidence="2">The sequence shown here is derived from an EMBL/GenBank/DDBJ whole genome shotgun (WGS) entry which is preliminary data.</text>
</comment>
<feature type="region of interest" description="Disordered" evidence="1">
    <location>
        <begin position="1"/>
        <end position="20"/>
    </location>
</feature>
<keyword evidence="3" id="KW-1185">Reference proteome</keyword>
<accession>A0A2N7TUF1</accession>
<evidence type="ECO:0000256" key="1">
    <source>
        <dbReference type="SAM" id="MobiDB-lite"/>
    </source>
</evidence>
<organism evidence="2 3">
    <name type="scientific">Billgrantia endophytica</name>
    <dbReference type="NCBI Taxonomy" id="2033802"/>
    <lineage>
        <taxon>Bacteria</taxon>
        <taxon>Pseudomonadati</taxon>
        <taxon>Pseudomonadota</taxon>
        <taxon>Gammaproteobacteria</taxon>
        <taxon>Oceanospirillales</taxon>
        <taxon>Halomonadaceae</taxon>
        <taxon>Billgrantia</taxon>
    </lineage>
</organism>
<dbReference type="EMBL" id="PNRF01000050">
    <property type="protein sequence ID" value="PMR71815.1"/>
    <property type="molecule type" value="Genomic_DNA"/>
</dbReference>
<protein>
    <submittedName>
        <fullName evidence="2">Uncharacterized protein</fullName>
    </submittedName>
</protein>
<name>A0A2N7TUF1_9GAMM</name>
<sequence length="129" mass="15068">MFGFEKRDKRKEKSETKQKRQRIFQDEEIVVNGVKYNSIREACDDYDIKPAVVYNRLSQNKKKPLNKQWTIETAITTPVMDRSVVVNGVKYRSANDAFKKIGKVSFTTYQGRRELGKRLEVCLGLEDDD</sequence>
<evidence type="ECO:0000313" key="2">
    <source>
        <dbReference type="EMBL" id="PMR71815.1"/>
    </source>
</evidence>
<gene>
    <name evidence="2" type="ORF">C1H69_23050</name>
</gene>
<feature type="compositionally biased region" description="Basic and acidic residues" evidence="1">
    <location>
        <begin position="1"/>
        <end position="18"/>
    </location>
</feature>
<proteinExistence type="predicted"/>
<evidence type="ECO:0000313" key="3">
    <source>
        <dbReference type="Proteomes" id="UP000235803"/>
    </source>
</evidence>
<reference evidence="2 3" key="1">
    <citation type="submission" date="2018-01" db="EMBL/GenBank/DDBJ databases">
        <title>Halomonas endophytica sp. nov., isolated from storage liquid in the stems of Populus euphratica.</title>
        <authorList>
            <person name="Chen C."/>
        </authorList>
    </citation>
    <scope>NUCLEOTIDE SEQUENCE [LARGE SCALE GENOMIC DNA]</scope>
    <source>
        <strain evidence="2 3">MC28</strain>
    </source>
</reference>
<dbReference type="AlphaFoldDB" id="A0A2N7TUF1"/>
<dbReference type="Proteomes" id="UP000235803">
    <property type="component" value="Unassembled WGS sequence"/>
</dbReference>